<evidence type="ECO:0000256" key="5">
    <source>
        <dbReference type="ARBA" id="ARBA00022548"/>
    </source>
</evidence>
<dbReference type="InterPro" id="IPR018083">
    <property type="entry name" value="Sterol_reductase_CS"/>
</dbReference>
<evidence type="ECO:0000256" key="10">
    <source>
        <dbReference type="ARBA" id="ARBA00022955"/>
    </source>
</evidence>
<evidence type="ECO:0000256" key="4">
    <source>
        <dbReference type="ARBA" id="ARBA00022516"/>
    </source>
</evidence>
<dbReference type="PANTHER" id="PTHR21257:SF38">
    <property type="entry name" value="7-DEHYDROCHOLESTEROL REDUCTASE"/>
    <property type="match status" value="1"/>
</dbReference>
<keyword evidence="6 23" id="KW-0812">Transmembrane</keyword>
<evidence type="ECO:0000313" key="24">
    <source>
        <dbReference type="EMBL" id="CAG7668699.1"/>
    </source>
</evidence>
<comment type="subcellular location">
    <subcellularLocation>
        <location evidence="1">Endoplasmic reticulum membrane</location>
        <topology evidence="1">Multi-pass membrane protein</topology>
    </subcellularLocation>
</comment>
<keyword evidence="12" id="KW-0560">Oxidoreductase</keyword>
<dbReference type="PANTHER" id="PTHR21257">
    <property type="entry name" value="DELTA(14)-STEROL REDUCTASE"/>
    <property type="match status" value="1"/>
</dbReference>
<comment type="caution">
    <text evidence="24">The sequence shown here is derived from an EMBL/GenBank/DDBJ whole genome shotgun (WGS) entry which is preliminary data.</text>
</comment>
<dbReference type="PROSITE" id="PS01018">
    <property type="entry name" value="STEROL_REDUCT_2"/>
    <property type="match status" value="1"/>
</dbReference>
<evidence type="ECO:0000256" key="19">
    <source>
        <dbReference type="ARBA" id="ARBA00039984"/>
    </source>
</evidence>
<evidence type="ECO:0000256" key="9">
    <source>
        <dbReference type="ARBA" id="ARBA00022857"/>
    </source>
</evidence>
<sequence length="259" mass="30574">MFHEFYRGMELHPRLLGVDVKQLTNCRMGMIMWQLLILIYFGASYQLKGFDPGHLVNVTLQTLYIYKFYRWETGYFNTLDITLDRAGYYLCWGCLVWVPSLYTFHSYFFVYHQPQSSIASALVIFSLGIAMIYFNYDVDRQKELFSTGRPIKMWGKKAEGLKVTYTTSTGDKKTRQLLVSGWWGLARKINYSFELGAALAWSIPAGFNYGIWPFIYFLFLLVLLIHRIFRDEEKCKNKYGNGWVQYCKKVPYRLIPHVF</sequence>
<evidence type="ECO:0000256" key="2">
    <source>
        <dbReference type="ARBA" id="ARBA00004770"/>
    </source>
</evidence>
<evidence type="ECO:0000256" key="8">
    <source>
        <dbReference type="ARBA" id="ARBA00022824"/>
    </source>
</evidence>
<feature type="transmembrane region" description="Helical" evidence="23">
    <location>
        <begin position="86"/>
        <end position="110"/>
    </location>
</feature>
<keyword evidence="4" id="KW-0444">Lipid biosynthesis</keyword>
<keyword evidence="9" id="KW-0521">NADP</keyword>
<dbReference type="Pfam" id="PF01222">
    <property type="entry name" value="ERG4_ERG24"/>
    <property type="match status" value="1"/>
</dbReference>
<feature type="transmembrane region" description="Helical" evidence="23">
    <location>
        <begin position="117"/>
        <end position="136"/>
    </location>
</feature>
<comment type="similarity">
    <text evidence="3">Belongs to the ERG4/ERG24 family.</text>
</comment>
<evidence type="ECO:0000256" key="23">
    <source>
        <dbReference type="SAM" id="Phobius"/>
    </source>
</evidence>
<evidence type="ECO:0000256" key="17">
    <source>
        <dbReference type="ARBA" id="ARBA00023221"/>
    </source>
</evidence>
<evidence type="ECO:0000256" key="3">
    <source>
        <dbReference type="ARBA" id="ARBA00005402"/>
    </source>
</evidence>
<keyword evidence="8" id="KW-0256">Endoplasmic reticulum</keyword>
<organism evidence="24 25">
    <name type="scientific">Allacma fusca</name>
    <dbReference type="NCBI Taxonomy" id="39272"/>
    <lineage>
        <taxon>Eukaryota</taxon>
        <taxon>Metazoa</taxon>
        <taxon>Ecdysozoa</taxon>
        <taxon>Arthropoda</taxon>
        <taxon>Hexapoda</taxon>
        <taxon>Collembola</taxon>
        <taxon>Symphypleona</taxon>
        <taxon>Sminthuridae</taxon>
        <taxon>Allacma</taxon>
    </lineage>
</organism>
<evidence type="ECO:0000256" key="12">
    <source>
        <dbReference type="ARBA" id="ARBA00023002"/>
    </source>
</evidence>
<comment type="catalytic activity">
    <reaction evidence="22">
        <text>7-dehydrodesmosterol + NADPH + H(+) = desmosterol + NADP(+)</text>
        <dbReference type="Rhea" id="RHEA:46740"/>
        <dbReference type="ChEBI" id="CHEBI:15378"/>
        <dbReference type="ChEBI" id="CHEBI:17737"/>
        <dbReference type="ChEBI" id="CHEBI:27910"/>
        <dbReference type="ChEBI" id="CHEBI:57783"/>
        <dbReference type="ChEBI" id="CHEBI:58349"/>
    </reaction>
    <physiologicalReaction direction="left-to-right" evidence="22">
        <dbReference type="Rhea" id="RHEA:46741"/>
    </physiologicalReaction>
</comment>
<evidence type="ECO:0000256" key="20">
    <source>
        <dbReference type="ARBA" id="ARBA00042688"/>
    </source>
</evidence>
<evidence type="ECO:0000256" key="14">
    <source>
        <dbReference type="ARBA" id="ARBA00023098"/>
    </source>
</evidence>
<dbReference type="GO" id="GO:0047598">
    <property type="term" value="F:7-dehydrocholesterol reductase activity"/>
    <property type="evidence" value="ECO:0007669"/>
    <property type="project" value="UniProtKB-EC"/>
</dbReference>
<accession>A0A8J2J7F5</accession>
<dbReference type="GO" id="GO:0005789">
    <property type="term" value="C:endoplasmic reticulum membrane"/>
    <property type="evidence" value="ECO:0007669"/>
    <property type="project" value="UniProtKB-SubCell"/>
</dbReference>
<proteinExistence type="inferred from homology"/>
<dbReference type="EC" id="1.3.1.21" evidence="18"/>
<keyword evidence="11 23" id="KW-1133">Transmembrane helix</keyword>
<evidence type="ECO:0000256" key="11">
    <source>
        <dbReference type="ARBA" id="ARBA00022989"/>
    </source>
</evidence>
<protein>
    <recommendedName>
        <fullName evidence="19">7-dehydrocholesterol reductase</fullName>
        <ecNumber evidence="18">1.3.1.21</ecNumber>
    </recommendedName>
    <alternativeName>
        <fullName evidence="20">Sterol Delta(7)-reductase</fullName>
    </alternativeName>
</protein>
<evidence type="ECO:0000256" key="6">
    <source>
        <dbReference type="ARBA" id="ARBA00022692"/>
    </source>
</evidence>
<evidence type="ECO:0000256" key="1">
    <source>
        <dbReference type="ARBA" id="ARBA00004477"/>
    </source>
</evidence>
<keyword evidence="14" id="KW-0443">Lipid metabolism</keyword>
<reference evidence="24" key="1">
    <citation type="submission" date="2021-06" db="EMBL/GenBank/DDBJ databases">
        <authorList>
            <person name="Hodson N. C."/>
            <person name="Mongue J. A."/>
            <person name="Jaron S. K."/>
        </authorList>
    </citation>
    <scope>NUCLEOTIDE SEQUENCE</scope>
</reference>
<evidence type="ECO:0000256" key="18">
    <source>
        <dbReference type="ARBA" id="ARBA00038851"/>
    </source>
</evidence>
<name>A0A8J2J7F5_9HEXA</name>
<dbReference type="InterPro" id="IPR001171">
    <property type="entry name" value="ERG24_DHCR-like"/>
</dbReference>
<keyword evidence="17" id="KW-0753">Steroid metabolism</keyword>
<dbReference type="GO" id="GO:0016132">
    <property type="term" value="P:brassinosteroid biosynthetic process"/>
    <property type="evidence" value="ECO:0007669"/>
    <property type="project" value="TreeGrafter"/>
</dbReference>
<dbReference type="EMBL" id="CAJVCH010010931">
    <property type="protein sequence ID" value="CAG7668699.1"/>
    <property type="molecule type" value="Genomic_DNA"/>
</dbReference>
<keyword evidence="16" id="KW-1207">Sterol metabolism</keyword>
<evidence type="ECO:0000313" key="25">
    <source>
        <dbReference type="Proteomes" id="UP000708208"/>
    </source>
</evidence>
<keyword evidence="7" id="KW-0152">Cholesterol biosynthesis</keyword>
<dbReference type="OrthoDB" id="5326588at2759"/>
<dbReference type="AlphaFoldDB" id="A0A8J2J7F5"/>
<comment type="pathway">
    <text evidence="2">Steroid biosynthesis; cholesterol biosynthesis.</text>
</comment>
<feature type="transmembrane region" description="Helical" evidence="23">
    <location>
        <begin position="30"/>
        <end position="47"/>
    </location>
</feature>
<feature type="transmembrane region" description="Helical" evidence="23">
    <location>
        <begin position="209"/>
        <end position="229"/>
    </location>
</feature>
<evidence type="ECO:0000256" key="13">
    <source>
        <dbReference type="ARBA" id="ARBA00023011"/>
    </source>
</evidence>
<evidence type="ECO:0000256" key="21">
    <source>
        <dbReference type="ARBA" id="ARBA00047795"/>
    </source>
</evidence>
<dbReference type="UniPathway" id="UPA00063"/>
<evidence type="ECO:0000256" key="7">
    <source>
        <dbReference type="ARBA" id="ARBA00022778"/>
    </source>
</evidence>
<gene>
    <name evidence="24" type="ORF">AFUS01_LOCUS1946</name>
</gene>
<evidence type="ECO:0000256" key="15">
    <source>
        <dbReference type="ARBA" id="ARBA00023136"/>
    </source>
</evidence>
<keyword evidence="5" id="KW-0153">Cholesterol metabolism</keyword>
<comment type="catalytic activity">
    <reaction evidence="21">
        <text>cholesterol + NADP(+) = 7-dehydrocholesterol + NADPH + H(+)</text>
        <dbReference type="Rhea" id="RHEA:23984"/>
        <dbReference type="ChEBI" id="CHEBI:15378"/>
        <dbReference type="ChEBI" id="CHEBI:16113"/>
        <dbReference type="ChEBI" id="CHEBI:17759"/>
        <dbReference type="ChEBI" id="CHEBI:57783"/>
        <dbReference type="ChEBI" id="CHEBI:58349"/>
        <dbReference type="EC" id="1.3.1.21"/>
    </reaction>
    <physiologicalReaction direction="right-to-left" evidence="21">
        <dbReference type="Rhea" id="RHEA:23986"/>
    </physiologicalReaction>
</comment>
<keyword evidence="15 23" id="KW-0472">Membrane</keyword>
<keyword evidence="25" id="KW-1185">Reference proteome</keyword>
<evidence type="ECO:0000256" key="16">
    <source>
        <dbReference type="ARBA" id="ARBA00023166"/>
    </source>
</evidence>
<evidence type="ECO:0000256" key="22">
    <source>
        <dbReference type="ARBA" id="ARBA00047826"/>
    </source>
</evidence>
<dbReference type="Proteomes" id="UP000708208">
    <property type="component" value="Unassembled WGS sequence"/>
</dbReference>
<keyword evidence="13" id="KW-0756">Sterol biosynthesis</keyword>
<dbReference type="GO" id="GO:0006695">
    <property type="term" value="P:cholesterol biosynthetic process"/>
    <property type="evidence" value="ECO:0007669"/>
    <property type="project" value="UniProtKB-UniPathway"/>
</dbReference>
<keyword evidence="10" id="KW-0752">Steroid biosynthesis</keyword>